<sequence length="457" mass="52168">MLWYVCPAVWIIRRIRLRCHGRSRVTAIALSITLLVLVIVTMRSSPPEPVYDESQRSLWLKRSPEVDDLLNPIDGGINSSPLLNDKPELLIDGSAPQLGPFLSPFVIPAEADFSKTTYLVKKPVGVVTYKNISVWDPPNELKALSSVSFSKCEYSKCNITMNHNYSDAVLFMAEKLVKADKLPDFQRKPGQYWVFRTMEAPSRFSYFVFLNKTGYKSQFNWTMSYRMDSDIPTPFGRLVEKYLTTFKDYDALYTGKTKSVAIFTTYCEIRSKSLDFVKKMAERIDVDIFGPCGTKQCSPTGPIDWDSTKHKKLETKDCFPMLSKIYKFYMVFENSICRDYVTEIFFQSFGDIDVVPVVRGGADYKNYFPSGSLIDASDYASPAALADFLADVGKDKDRYLQLLKTKQNYVGIAEFPDWQCKLCEKLHTSNATKTYADIHQWWTQIPCRDPGTDVPAL</sequence>
<comment type="subcellular location">
    <subcellularLocation>
        <location evidence="1">Golgi apparatus membrane</location>
        <topology evidence="1">Single-pass type II membrane protein</topology>
    </subcellularLocation>
    <subcellularLocation>
        <location evidence="12">Golgi apparatus</location>
        <location evidence="12">Golgi stack membrane</location>
        <topology evidence="12">Single-pass type II membrane protein</topology>
    </subcellularLocation>
</comment>
<keyword evidence="7" id="KW-0735">Signal-anchor</keyword>
<feature type="domain" description="Fucosyltransferase C-terminal" evidence="13">
    <location>
        <begin position="255"/>
        <end position="441"/>
    </location>
</feature>
<dbReference type="EC" id="2.4.1.-" evidence="12"/>
<dbReference type="PANTHER" id="PTHR48438:SF1">
    <property type="entry name" value="ALPHA-(1,3)-FUCOSYLTRANSFERASE C-RELATED"/>
    <property type="match status" value="1"/>
</dbReference>
<keyword evidence="11" id="KW-0325">Glycoprotein</keyword>
<dbReference type="FunFam" id="3.40.50.11660:FF:000002">
    <property type="entry name" value="Alpha-(1,3)-fucosyltransferase"/>
    <property type="match status" value="1"/>
</dbReference>
<dbReference type="GO" id="GO:0008417">
    <property type="term" value="F:fucosyltransferase activity"/>
    <property type="evidence" value="ECO:0007669"/>
    <property type="project" value="InterPro"/>
</dbReference>
<dbReference type="Pfam" id="PF00852">
    <property type="entry name" value="Glyco_transf_10"/>
    <property type="match status" value="1"/>
</dbReference>
<dbReference type="InterPro" id="IPR031481">
    <property type="entry name" value="Glyco_tran_10_N"/>
</dbReference>
<feature type="transmembrane region" description="Helical" evidence="12">
    <location>
        <begin position="23"/>
        <end position="42"/>
    </location>
</feature>
<dbReference type="Gene3D" id="3.40.50.11660">
    <property type="entry name" value="Glycosyl transferase family 10, C-terminal domain"/>
    <property type="match status" value="1"/>
</dbReference>
<proteinExistence type="inferred from homology"/>
<keyword evidence="8 12" id="KW-1133">Transmembrane helix</keyword>
<dbReference type="Pfam" id="PF17039">
    <property type="entry name" value="Glyco_tran_10_N"/>
    <property type="match status" value="1"/>
</dbReference>
<evidence type="ECO:0000313" key="15">
    <source>
        <dbReference type="EMBL" id="CEK86181.1"/>
    </source>
</evidence>
<dbReference type="EMBL" id="HACG01039316">
    <property type="protein sequence ID" value="CEK86181.1"/>
    <property type="molecule type" value="Transcribed_RNA"/>
</dbReference>
<evidence type="ECO:0000256" key="11">
    <source>
        <dbReference type="ARBA" id="ARBA00023180"/>
    </source>
</evidence>
<evidence type="ECO:0000256" key="5">
    <source>
        <dbReference type="ARBA" id="ARBA00022679"/>
    </source>
</evidence>
<evidence type="ECO:0000256" key="9">
    <source>
        <dbReference type="ARBA" id="ARBA00023034"/>
    </source>
</evidence>
<dbReference type="GO" id="GO:0032580">
    <property type="term" value="C:Golgi cisterna membrane"/>
    <property type="evidence" value="ECO:0007669"/>
    <property type="project" value="UniProtKB-SubCell"/>
</dbReference>
<dbReference type="InterPro" id="IPR055270">
    <property type="entry name" value="Glyco_tran_10_C"/>
</dbReference>
<comment type="similarity">
    <text evidence="3 12">Belongs to the glycosyltransferase 10 family.</text>
</comment>
<dbReference type="SUPFAM" id="SSF53756">
    <property type="entry name" value="UDP-Glycosyltransferase/glycogen phosphorylase"/>
    <property type="match status" value="1"/>
</dbReference>
<accession>A0A0B7B1J2</accession>
<keyword evidence="5 12" id="KW-0808">Transferase</keyword>
<keyword evidence="9 12" id="KW-0333">Golgi apparatus</keyword>
<evidence type="ECO:0000256" key="6">
    <source>
        <dbReference type="ARBA" id="ARBA00022692"/>
    </source>
</evidence>
<organism evidence="15">
    <name type="scientific">Arion vulgaris</name>
    <dbReference type="NCBI Taxonomy" id="1028688"/>
    <lineage>
        <taxon>Eukaryota</taxon>
        <taxon>Metazoa</taxon>
        <taxon>Spiralia</taxon>
        <taxon>Lophotrochozoa</taxon>
        <taxon>Mollusca</taxon>
        <taxon>Gastropoda</taxon>
        <taxon>Heterobranchia</taxon>
        <taxon>Euthyneura</taxon>
        <taxon>Panpulmonata</taxon>
        <taxon>Eupulmonata</taxon>
        <taxon>Stylommatophora</taxon>
        <taxon>Helicina</taxon>
        <taxon>Arionoidea</taxon>
        <taxon>Arionidae</taxon>
        <taxon>Arion</taxon>
    </lineage>
</organism>
<dbReference type="InterPro" id="IPR038577">
    <property type="entry name" value="GT10-like_C_sf"/>
</dbReference>
<evidence type="ECO:0000256" key="12">
    <source>
        <dbReference type="RuleBase" id="RU003832"/>
    </source>
</evidence>
<evidence type="ECO:0000256" key="10">
    <source>
        <dbReference type="ARBA" id="ARBA00023136"/>
    </source>
</evidence>
<dbReference type="AlphaFoldDB" id="A0A0B7B1J2"/>
<keyword evidence="6 12" id="KW-0812">Transmembrane</keyword>
<evidence type="ECO:0000256" key="8">
    <source>
        <dbReference type="ARBA" id="ARBA00022989"/>
    </source>
</evidence>
<keyword evidence="4 12" id="KW-0328">Glycosyltransferase</keyword>
<keyword evidence="10 12" id="KW-0472">Membrane</keyword>
<evidence type="ECO:0000256" key="2">
    <source>
        <dbReference type="ARBA" id="ARBA00004922"/>
    </source>
</evidence>
<reference evidence="15" key="1">
    <citation type="submission" date="2014-12" db="EMBL/GenBank/DDBJ databases">
        <title>Insight into the proteome of Arion vulgaris.</title>
        <authorList>
            <person name="Aradska J."/>
            <person name="Bulat T."/>
            <person name="Smidak R."/>
            <person name="Sarate P."/>
            <person name="Gangsoo J."/>
            <person name="Sialana F."/>
            <person name="Bilban M."/>
            <person name="Lubec G."/>
        </authorList>
    </citation>
    <scope>NUCLEOTIDE SEQUENCE</scope>
    <source>
        <tissue evidence="15">Skin</tissue>
    </source>
</reference>
<protein>
    <recommendedName>
        <fullName evidence="12">Fucosyltransferase</fullName>
        <ecNumber evidence="12">2.4.1.-</ecNumber>
    </recommendedName>
</protein>
<dbReference type="UniPathway" id="UPA00378"/>
<evidence type="ECO:0000256" key="4">
    <source>
        <dbReference type="ARBA" id="ARBA00022676"/>
    </source>
</evidence>
<evidence type="ECO:0000256" key="1">
    <source>
        <dbReference type="ARBA" id="ARBA00004323"/>
    </source>
</evidence>
<evidence type="ECO:0000259" key="14">
    <source>
        <dbReference type="Pfam" id="PF17039"/>
    </source>
</evidence>
<dbReference type="GO" id="GO:0000139">
    <property type="term" value="C:Golgi membrane"/>
    <property type="evidence" value="ECO:0007669"/>
    <property type="project" value="UniProtKB-SubCell"/>
</dbReference>
<name>A0A0B7B1J2_9EUPU</name>
<dbReference type="PANTHER" id="PTHR48438">
    <property type="entry name" value="ALPHA-(1,3)-FUCOSYLTRANSFERASE C-RELATED"/>
    <property type="match status" value="1"/>
</dbReference>
<evidence type="ECO:0000259" key="13">
    <source>
        <dbReference type="Pfam" id="PF00852"/>
    </source>
</evidence>
<dbReference type="InterPro" id="IPR001503">
    <property type="entry name" value="Glyco_trans_10"/>
</dbReference>
<feature type="domain" description="Fucosyltransferase N-terminal" evidence="14">
    <location>
        <begin position="131"/>
        <end position="236"/>
    </location>
</feature>
<gene>
    <name evidence="15" type="primary">ORF152406</name>
</gene>
<comment type="pathway">
    <text evidence="2">Protein modification; protein glycosylation.</text>
</comment>
<evidence type="ECO:0000256" key="7">
    <source>
        <dbReference type="ARBA" id="ARBA00022968"/>
    </source>
</evidence>
<evidence type="ECO:0000256" key="3">
    <source>
        <dbReference type="ARBA" id="ARBA00008919"/>
    </source>
</evidence>